<dbReference type="PROSITE" id="PS50977">
    <property type="entry name" value="HTH_TETR_2"/>
    <property type="match status" value="1"/>
</dbReference>
<dbReference type="SUPFAM" id="SSF46689">
    <property type="entry name" value="Homeodomain-like"/>
    <property type="match status" value="1"/>
</dbReference>
<dbReference type="AlphaFoldDB" id="A0A810N684"/>
<dbReference type="InterPro" id="IPR009057">
    <property type="entry name" value="Homeodomain-like_sf"/>
</dbReference>
<sequence>MARPRKITDDRLLAAAAAVIGRHGPGFTLADIAAEAQISAGTLIHRFGSKHGLLTAMLAASIDAARQPPTTSPADGDPVAAIRRTLVDRYTAIDDPGTAPNHLAQLATELADEHLRAGLADLHTAVETAVTALVRAAADTGALPGAPAAAVAARILTATADGTAIHWSTRPDGHLRDRLTTDLDAILAGWRHPTHP</sequence>
<dbReference type="InterPro" id="IPR050109">
    <property type="entry name" value="HTH-type_TetR-like_transc_reg"/>
</dbReference>
<accession>A0A810N684</accession>
<reference evidence="6" key="1">
    <citation type="submission" date="2020-08" db="EMBL/GenBank/DDBJ databases">
        <title>Whole genome shotgun sequence of Polymorphospora rubra NBRC 101157.</title>
        <authorList>
            <person name="Komaki H."/>
            <person name="Tamura T."/>
        </authorList>
    </citation>
    <scope>NUCLEOTIDE SEQUENCE</scope>
    <source>
        <strain evidence="6">NBRC 101157</strain>
    </source>
</reference>
<keyword evidence="3" id="KW-0804">Transcription</keyword>
<dbReference type="PANTHER" id="PTHR30055">
    <property type="entry name" value="HTH-TYPE TRANSCRIPTIONAL REGULATOR RUTR"/>
    <property type="match status" value="1"/>
</dbReference>
<dbReference type="GO" id="GO:0003700">
    <property type="term" value="F:DNA-binding transcription factor activity"/>
    <property type="evidence" value="ECO:0007669"/>
    <property type="project" value="TreeGrafter"/>
</dbReference>
<dbReference type="Proteomes" id="UP000680866">
    <property type="component" value="Chromosome"/>
</dbReference>
<dbReference type="RefSeq" id="WP_212818187.1">
    <property type="nucleotide sequence ID" value="NZ_AP023359.1"/>
</dbReference>
<evidence type="ECO:0000313" key="6">
    <source>
        <dbReference type="EMBL" id="BCJ69062.1"/>
    </source>
</evidence>
<dbReference type="PANTHER" id="PTHR30055:SF234">
    <property type="entry name" value="HTH-TYPE TRANSCRIPTIONAL REGULATOR BETI"/>
    <property type="match status" value="1"/>
</dbReference>
<dbReference type="KEGG" id="pry:Prubr_60830"/>
<feature type="DNA-binding region" description="H-T-H motif" evidence="4">
    <location>
        <begin position="28"/>
        <end position="47"/>
    </location>
</feature>
<keyword evidence="7" id="KW-1185">Reference proteome</keyword>
<evidence type="ECO:0000313" key="7">
    <source>
        <dbReference type="Proteomes" id="UP000680866"/>
    </source>
</evidence>
<gene>
    <name evidence="6" type="ORF">Prubr_60830</name>
</gene>
<dbReference type="InterPro" id="IPR036271">
    <property type="entry name" value="Tet_transcr_reg_TetR-rel_C_sf"/>
</dbReference>
<dbReference type="Pfam" id="PF00440">
    <property type="entry name" value="TetR_N"/>
    <property type="match status" value="1"/>
</dbReference>
<name>A0A810N684_9ACTN</name>
<evidence type="ECO:0000256" key="1">
    <source>
        <dbReference type="ARBA" id="ARBA00023015"/>
    </source>
</evidence>
<dbReference type="EMBL" id="AP023359">
    <property type="protein sequence ID" value="BCJ69062.1"/>
    <property type="molecule type" value="Genomic_DNA"/>
</dbReference>
<evidence type="ECO:0000259" key="5">
    <source>
        <dbReference type="PROSITE" id="PS50977"/>
    </source>
</evidence>
<proteinExistence type="predicted"/>
<dbReference type="SUPFAM" id="SSF48498">
    <property type="entry name" value="Tetracyclin repressor-like, C-terminal domain"/>
    <property type="match status" value="1"/>
</dbReference>
<dbReference type="Gene3D" id="1.10.357.10">
    <property type="entry name" value="Tetracycline Repressor, domain 2"/>
    <property type="match status" value="1"/>
</dbReference>
<evidence type="ECO:0000256" key="2">
    <source>
        <dbReference type="ARBA" id="ARBA00023125"/>
    </source>
</evidence>
<feature type="domain" description="HTH tetR-type" evidence="5">
    <location>
        <begin position="6"/>
        <end position="65"/>
    </location>
</feature>
<evidence type="ECO:0000256" key="4">
    <source>
        <dbReference type="PROSITE-ProRule" id="PRU00335"/>
    </source>
</evidence>
<organism evidence="6 7">
    <name type="scientific">Polymorphospora rubra</name>
    <dbReference type="NCBI Taxonomy" id="338584"/>
    <lineage>
        <taxon>Bacteria</taxon>
        <taxon>Bacillati</taxon>
        <taxon>Actinomycetota</taxon>
        <taxon>Actinomycetes</taxon>
        <taxon>Micromonosporales</taxon>
        <taxon>Micromonosporaceae</taxon>
        <taxon>Polymorphospora</taxon>
    </lineage>
</organism>
<keyword evidence="2 4" id="KW-0238">DNA-binding</keyword>
<keyword evidence="1" id="KW-0805">Transcription regulation</keyword>
<dbReference type="InterPro" id="IPR001647">
    <property type="entry name" value="HTH_TetR"/>
</dbReference>
<protein>
    <submittedName>
        <fullName evidence="6">TetR family transcriptional regulator</fullName>
    </submittedName>
</protein>
<dbReference type="GO" id="GO:0000976">
    <property type="term" value="F:transcription cis-regulatory region binding"/>
    <property type="evidence" value="ECO:0007669"/>
    <property type="project" value="TreeGrafter"/>
</dbReference>
<evidence type="ECO:0000256" key="3">
    <source>
        <dbReference type="ARBA" id="ARBA00023163"/>
    </source>
</evidence>